<keyword evidence="3" id="KW-1185">Reference proteome</keyword>
<organism evidence="2 3">
    <name type="scientific">Rubrivirga marina</name>
    <dbReference type="NCBI Taxonomy" id="1196024"/>
    <lineage>
        <taxon>Bacteria</taxon>
        <taxon>Pseudomonadati</taxon>
        <taxon>Rhodothermota</taxon>
        <taxon>Rhodothermia</taxon>
        <taxon>Rhodothermales</taxon>
        <taxon>Rubricoccaceae</taxon>
        <taxon>Rubrivirga</taxon>
    </lineage>
</organism>
<dbReference type="RefSeq" id="WP_095510421.1">
    <property type="nucleotide sequence ID" value="NZ_MQWD01000001.1"/>
</dbReference>
<evidence type="ECO:0000313" key="3">
    <source>
        <dbReference type="Proteomes" id="UP000216339"/>
    </source>
</evidence>
<name>A0A271J1C5_9BACT</name>
<dbReference type="GO" id="GO:0016757">
    <property type="term" value="F:glycosyltransferase activity"/>
    <property type="evidence" value="ECO:0007669"/>
    <property type="project" value="TreeGrafter"/>
</dbReference>
<dbReference type="EMBL" id="MQWD01000001">
    <property type="protein sequence ID" value="PAP76755.1"/>
    <property type="molecule type" value="Genomic_DNA"/>
</dbReference>
<protein>
    <recommendedName>
        <fullName evidence="1">Glycosyltransferase subfamily 4-like N-terminal domain-containing protein</fullName>
    </recommendedName>
</protein>
<evidence type="ECO:0000259" key="1">
    <source>
        <dbReference type="Pfam" id="PF13579"/>
    </source>
</evidence>
<reference evidence="2 3" key="1">
    <citation type="submission" date="2016-11" db="EMBL/GenBank/DDBJ databases">
        <title>Study of marine rhodopsin-containing bacteria.</title>
        <authorList>
            <person name="Yoshizawa S."/>
            <person name="Kumagai Y."/>
            <person name="Kogure K."/>
        </authorList>
    </citation>
    <scope>NUCLEOTIDE SEQUENCE [LARGE SCALE GENOMIC DNA]</scope>
    <source>
        <strain evidence="2 3">SAORIC-28</strain>
    </source>
</reference>
<dbReference type="PANTHER" id="PTHR12526">
    <property type="entry name" value="GLYCOSYLTRANSFERASE"/>
    <property type="match status" value="1"/>
</dbReference>
<dbReference type="AlphaFoldDB" id="A0A271J1C5"/>
<dbReference type="Proteomes" id="UP000216339">
    <property type="component" value="Unassembled WGS sequence"/>
</dbReference>
<dbReference type="Gene3D" id="3.40.50.2000">
    <property type="entry name" value="Glycogen Phosphorylase B"/>
    <property type="match status" value="2"/>
</dbReference>
<dbReference type="InterPro" id="IPR028098">
    <property type="entry name" value="Glyco_trans_4-like_N"/>
</dbReference>
<gene>
    <name evidence="2" type="ORF">BSZ37_10075</name>
</gene>
<dbReference type="OrthoDB" id="9813214at2"/>
<comment type="caution">
    <text evidence="2">The sequence shown here is derived from an EMBL/GenBank/DDBJ whole genome shotgun (WGS) entry which is preliminary data.</text>
</comment>
<dbReference type="Pfam" id="PF13692">
    <property type="entry name" value="Glyco_trans_1_4"/>
    <property type="match status" value="1"/>
</dbReference>
<proteinExistence type="predicted"/>
<evidence type="ECO:0000313" key="2">
    <source>
        <dbReference type="EMBL" id="PAP76755.1"/>
    </source>
</evidence>
<dbReference type="PANTHER" id="PTHR12526:SF636">
    <property type="entry name" value="BLL3647 PROTEIN"/>
    <property type="match status" value="1"/>
</dbReference>
<dbReference type="SUPFAM" id="SSF53756">
    <property type="entry name" value="UDP-Glycosyltransferase/glycogen phosphorylase"/>
    <property type="match status" value="1"/>
</dbReference>
<sequence>MFALVGDVTGSSRALRQLRVLAEAGVPVSVLQTAGPRAPRALPDGATLTVLGVRPGGGPLAFWRAHRAVREAALARPAGLYLASDLYTLPALVAASRRHGARLVYDSRELYTALDSTHGRPYVGAVWGAVERRSIGRADAVLTVGDAIADRLRDRYRIARPTVLYNAPYVAEAGSADRDALRRDLDLPDDGRTIVLYQGLFRDGRGLRALTEAAAAVEGIRLVLIGEGALEAEIRTWSAALGDRLVVHPFVPPDRLAALTPGADLGACLIEPLTESLRLSLPNKLFEYLAAGVPVLASPLPEIRAVVDRGVGVLAAPSDPGAVADALRKALDPDRRARWAAAAPAALAPYTWNEGRRTFRALLDRLLPAT</sequence>
<accession>A0A271J1C5</accession>
<dbReference type="Pfam" id="PF13579">
    <property type="entry name" value="Glyco_trans_4_4"/>
    <property type="match status" value="1"/>
</dbReference>
<feature type="domain" description="Glycosyltransferase subfamily 4-like N-terminal" evidence="1">
    <location>
        <begin position="13"/>
        <end position="166"/>
    </location>
</feature>